<dbReference type="Proteomes" id="UP000292781">
    <property type="component" value="Unassembled WGS sequence"/>
</dbReference>
<proteinExistence type="predicted"/>
<accession>A0A4Q9VEJ7</accession>
<dbReference type="AlphaFoldDB" id="A0A4Q9VEJ7"/>
<keyword evidence="2" id="KW-1185">Reference proteome</keyword>
<dbReference type="EMBL" id="SJFN01000065">
    <property type="protein sequence ID" value="TBW32252.1"/>
    <property type="molecule type" value="Genomic_DNA"/>
</dbReference>
<name>A0A4Q9VEJ7_9HYPH</name>
<dbReference type="RefSeq" id="WP_131311900.1">
    <property type="nucleotide sequence ID" value="NZ_SJFN01000065.1"/>
</dbReference>
<evidence type="ECO:0000313" key="2">
    <source>
        <dbReference type="Proteomes" id="UP000292781"/>
    </source>
</evidence>
<gene>
    <name evidence="1" type="ORF">EYW49_22325</name>
</gene>
<evidence type="ECO:0000313" key="1">
    <source>
        <dbReference type="EMBL" id="TBW32252.1"/>
    </source>
</evidence>
<reference evidence="1 2" key="1">
    <citation type="submission" date="2019-02" db="EMBL/GenBank/DDBJ databases">
        <title>Siculibacillus lacustris gen. nov., sp. nov., a new rosette-forming bacterium isolated from a freshwater crater lake (Lake St. Ana, Romania).</title>
        <authorList>
            <person name="Felfoldi T."/>
            <person name="Marton Z."/>
            <person name="Szabo A."/>
            <person name="Mentes A."/>
            <person name="Boka K."/>
            <person name="Marialigeti K."/>
            <person name="Mathe I."/>
            <person name="Koncz M."/>
            <person name="Schumann P."/>
            <person name="Toth E."/>
        </authorList>
    </citation>
    <scope>NUCLEOTIDE SEQUENCE [LARGE SCALE GENOMIC DNA]</scope>
    <source>
        <strain evidence="1 2">SA-279</strain>
    </source>
</reference>
<protein>
    <submittedName>
        <fullName evidence="1">Uncharacterized protein</fullName>
    </submittedName>
</protein>
<organism evidence="1 2">
    <name type="scientific">Siculibacillus lacustris</name>
    <dbReference type="NCBI Taxonomy" id="1549641"/>
    <lineage>
        <taxon>Bacteria</taxon>
        <taxon>Pseudomonadati</taxon>
        <taxon>Pseudomonadota</taxon>
        <taxon>Alphaproteobacteria</taxon>
        <taxon>Hyphomicrobiales</taxon>
        <taxon>Ancalomicrobiaceae</taxon>
        <taxon>Siculibacillus</taxon>
    </lineage>
</organism>
<sequence>MARELDLTTPTWEIPMSNSTETDGFLVLAGAYKTNLGNVHLAYKDDEVDQTADLLISAEN</sequence>
<comment type="caution">
    <text evidence="1">The sequence shown here is derived from an EMBL/GenBank/DDBJ whole genome shotgun (WGS) entry which is preliminary data.</text>
</comment>